<dbReference type="InterPro" id="IPR002035">
    <property type="entry name" value="VWF_A"/>
</dbReference>
<dbReference type="Pfam" id="PF00092">
    <property type="entry name" value="VWA"/>
    <property type="match status" value="1"/>
</dbReference>
<dbReference type="PROSITE" id="PS50234">
    <property type="entry name" value="VWFA"/>
    <property type="match status" value="1"/>
</dbReference>
<dbReference type="Pfam" id="PF12450">
    <property type="entry name" value="vWF_A"/>
    <property type="match status" value="1"/>
</dbReference>
<dbReference type="InterPro" id="IPR036465">
    <property type="entry name" value="vWFA_dom_sf"/>
</dbReference>
<dbReference type="InterPro" id="IPR051173">
    <property type="entry name" value="Ca_channel_alpha-2/delta"/>
</dbReference>
<dbReference type="CDD" id="cd01465">
    <property type="entry name" value="vWA_subgroup"/>
    <property type="match status" value="1"/>
</dbReference>
<reference evidence="3" key="1">
    <citation type="submission" date="2015-01" db="EMBL/GenBank/DDBJ databases">
        <title>Flavisolibacter sp./LCS9/ whole genome sequencing.</title>
        <authorList>
            <person name="Kim M.K."/>
            <person name="Srinivasan S."/>
            <person name="Lee J.-J."/>
        </authorList>
    </citation>
    <scope>NUCLEOTIDE SEQUENCE [LARGE SCALE GENOMIC DNA]</scope>
    <source>
        <strain evidence="3">LCS9</strain>
    </source>
</reference>
<name>A0A172U2L1_9BACT</name>
<dbReference type="EMBL" id="CP011390">
    <property type="protein sequence ID" value="ANE53398.1"/>
    <property type="molecule type" value="Genomic_DNA"/>
</dbReference>
<feature type="domain" description="VWFA" evidence="1">
    <location>
        <begin position="120"/>
        <end position="298"/>
    </location>
</feature>
<protein>
    <recommendedName>
        <fullName evidence="1">VWFA domain-containing protein</fullName>
    </recommendedName>
</protein>
<dbReference type="InterPro" id="IPR022156">
    <property type="entry name" value="Uncharacterised_YfbK_N"/>
</dbReference>
<keyword evidence="3" id="KW-1185">Reference proteome</keyword>
<gene>
    <name evidence="2" type="ORF">SY85_09610</name>
</gene>
<dbReference type="Pfam" id="PF12034">
    <property type="entry name" value="YfbK_C"/>
    <property type="match status" value="1"/>
</dbReference>
<dbReference type="SUPFAM" id="SSF53300">
    <property type="entry name" value="vWA-like"/>
    <property type="match status" value="1"/>
</dbReference>
<accession>A0A172U2L1</accession>
<dbReference type="SMART" id="SM00327">
    <property type="entry name" value="VWA"/>
    <property type="match status" value="1"/>
</dbReference>
<evidence type="ECO:0000313" key="3">
    <source>
        <dbReference type="Proteomes" id="UP000077177"/>
    </source>
</evidence>
<dbReference type="PANTHER" id="PTHR10166:SF37">
    <property type="entry name" value="STOLID, ISOFORM H"/>
    <property type="match status" value="1"/>
</dbReference>
<dbReference type="PATRIC" id="fig|1492898.3.peg.2062"/>
<dbReference type="Proteomes" id="UP000077177">
    <property type="component" value="Chromosome"/>
</dbReference>
<evidence type="ECO:0000259" key="1">
    <source>
        <dbReference type="PROSITE" id="PS50234"/>
    </source>
</evidence>
<organism evidence="2 3">
    <name type="scientific">Flavisolibacter tropicus</name>
    <dbReference type="NCBI Taxonomy" id="1492898"/>
    <lineage>
        <taxon>Bacteria</taxon>
        <taxon>Pseudomonadati</taxon>
        <taxon>Bacteroidota</taxon>
        <taxon>Chitinophagia</taxon>
        <taxon>Chitinophagales</taxon>
        <taxon>Chitinophagaceae</taxon>
        <taxon>Flavisolibacter</taxon>
    </lineage>
</organism>
<dbReference type="InterPro" id="IPR021908">
    <property type="entry name" value="YfbK_C"/>
</dbReference>
<sequence length="468" mass="52039">MRFENQKQWLIGDESYASIVENGFVSAEKYASTSLTLNVDRAAYSNVRRFLNTKKQVPPDAVRIEEMLNYFNFQYTEPANGQTFQIHSALTNCPWNPENELLFARITSKKVPLDKLPPSHLVFLIDISASMDADNRLPLLKAGFNGLVNNLRPQDSVSVVVYGGTVAVMLRATSGSEKQKILNVVDSLQPGGSTPGESGVKLAYNLARQHFIKGGNNRVILATDGDFNVGIRSESDLEEMIEVQKSGGIYLTCLGVGMGNYKDSKIQTLAQKGNGNFAYIDSYAEAEKILMKEFTQTLYTVGDDVHLNVVFDPTDVKEYRLIGFDNKVGAIKDTLATVEGGEIGSAYSMLLAFEITPQKNTAAMRQPVQFTLQYLNSGQSNKQQELTSHPALQLTTFDNLDKEYQFASAVIMFGSLIKESRYAKHMTWEKVLAIANQSADMTNPSQKEFISLVAQAKELYSKKKKKNY</sequence>
<dbReference type="AlphaFoldDB" id="A0A172U2L1"/>
<proteinExistence type="predicted"/>
<reference evidence="2 3" key="2">
    <citation type="journal article" date="2016" name="Int. J. Syst. Evol. Microbiol.">
        <title>Flavisolibacter tropicus sp. nov., isolated from tropical soil.</title>
        <authorList>
            <person name="Lee J.J."/>
            <person name="Kang M.S."/>
            <person name="Kim G.S."/>
            <person name="Lee C.S."/>
            <person name="Lim S."/>
            <person name="Lee J."/>
            <person name="Roh S.H."/>
            <person name="Kang H."/>
            <person name="Ha J.M."/>
            <person name="Bae S."/>
            <person name="Jung H.Y."/>
            <person name="Kim M.K."/>
        </authorList>
    </citation>
    <scope>NUCLEOTIDE SEQUENCE [LARGE SCALE GENOMIC DNA]</scope>
    <source>
        <strain evidence="2 3">LCS9</strain>
    </source>
</reference>
<dbReference type="Gene3D" id="3.40.50.410">
    <property type="entry name" value="von Willebrand factor, type A domain"/>
    <property type="match status" value="1"/>
</dbReference>
<evidence type="ECO:0000313" key="2">
    <source>
        <dbReference type="EMBL" id="ANE53398.1"/>
    </source>
</evidence>
<dbReference type="KEGG" id="fla:SY85_09610"/>
<dbReference type="PANTHER" id="PTHR10166">
    <property type="entry name" value="VOLTAGE-DEPENDENT CALCIUM CHANNEL SUBUNIT ALPHA-2/DELTA-RELATED"/>
    <property type="match status" value="1"/>
</dbReference>